<comment type="caution">
    <text evidence="1">The sequence shown here is derived from an EMBL/GenBank/DDBJ whole genome shotgun (WGS) entry which is preliminary data.</text>
</comment>
<gene>
    <name evidence="1" type="ORF">GO986_03120</name>
</gene>
<evidence type="ECO:0000313" key="1">
    <source>
        <dbReference type="EMBL" id="MVN85751.1"/>
    </source>
</evidence>
<dbReference type="Pfam" id="PF15595">
    <property type="entry name" value="Imm51"/>
    <property type="match status" value="1"/>
</dbReference>
<reference evidence="1 2" key="1">
    <citation type="submission" date="2019-12" db="EMBL/GenBank/DDBJ databases">
        <title>Deinococcus sp. HMF7620 Genome sequencing and assembly.</title>
        <authorList>
            <person name="Kang H."/>
            <person name="Kim H."/>
            <person name="Joh K."/>
        </authorList>
    </citation>
    <scope>NUCLEOTIDE SEQUENCE [LARGE SCALE GENOMIC DNA]</scope>
    <source>
        <strain evidence="1 2">HMF7620</strain>
    </source>
</reference>
<accession>A0A7C9I1I1</accession>
<sequence>MTPPTSDALFPLLLAEHGSSTSLLLTDFSAGAPVFQAAGFKAGGYACQGVAQALIRLHAPHLTTAIRFDSESSMFTAYSADRAALLALAQLLQQAMTDPVMLDGALRHADPAELD</sequence>
<keyword evidence="2" id="KW-1185">Reference proteome</keyword>
<dbReference type="AlphaFoldDB" id="A0A7C9I1I1"/>
<organism evidence="1 2">
    <name type="scientific">Deinococcus arboris</name>
    <dbReference type="NCBI Taxonomy" id="2682977"/>
    <lineage>
        <taxon>Bacteria</taxon>
        <taxon>Thermotogati</taxon>
        <taxon>Deinococcota</taxon>
        <taxon>Deinococci</taxon>
        <taxon>Deinococcales</taxon>
        <taxon>Deinococcaceae</taxon>
        <taxon>Deinococcus</taxon>
    </lineage>
</organism>
<dbReference type="InterPro" id="IPR028956">
    <property type="entry name" value="Imm51"/>
</dbReference>
<protein>
    <submittedName>
        <fullName evidence="1">Uncharacterized protein</fullName>
    </submittedName>
</protein>
<name>A0A7C9I1I1_9DEIO</name>
<evidence type="ECO:0000313" key="2">
    <source>
        <dbReference type="Proteomes" id="UP000483286"/>
    </source>
</evidence>
<dbReference type="RefSeq" id="WP_157457769.1">
    <property type="nucleotide sequence ID" value="NZ_WQLB01000003.1"/>
</dbReference>
<proteinExistence type="predicted"/>
<dbReference type="EMBL" id="WQLB01000003">
    <property type="protein sequence ID" value="MVN85751.1"/>
    <property type="molecule type" value="Genomic_DNA"/>
</dbReference>
<dbReference type="Proteomes" id="UP000483286">
    <property type="component" value="Unassembled WGS sequence"/>
</dbReference>